<sequence length="83" mass="8736">MSTREPGLIAYCLVTGALASAAGAGASLLGGGLWTRLTMWLTVLVGVSAVAGWWWVRSPATARQWTVDLLVRPGARDAPSRRA</sequence>
<feature type="transmembrane region" description="Helical" evidence="1">
    <location>
        <begin position="33"/>
        <end position="56"/>
    </location>
</feature>
<keyword evidence="1" id="KW-0812">Transmembrane</keyword>
<dbReference type="Proteomes" id="UP000516373">
    <property type="component" value="Chromosome"/>
</dbReference>
<organism evidence="2 3">
    <name type="scientific">Streptomyces tuirus</name>
    <dbReference type="NCBI Taxonomy" id="68278"/>
    <lineage>
        <taxon>Bacteria</taxon>
        <taxon>Bacillati</taxon>
        <taxon>Actinomycetota</taxon>
        <taxon>Actinomycetes</taxon>
        <taxon>Kitasatosporales</taxon>
        <taxon>Streptomycetaceae</taxon>
        <taxon>Streptomyces</taxon>
    </lineage>
</organism>
<gene>
    <name evidence="2" type="ORF">GCM10017668_27650</name>
</gene>
<evidence type="ECO:0000313" key="3">
    <source>
        <dbReference type="Proteomes" id="UP000516373"/>
    </source>
</evidence>
<evidence type="ECO:0000313" key="2">
    <source>
        <dbReference type="EMBL" id="BCL20922.1"/>
    </source>
</evidence>
<dbReference type="KEGG" id="stui:GCM10017668_27650"/>
<keyword evidence="1" id="KW-0472">Membrane</keyword>
<dbReference type="AlphaFoldDB" id="A0A7G1NFD9"/>
<protein>
    <submittedName>
        <fullName evidence="2">Uncharacterized protein</fullName>
    </submittedName>
</protein>
<keyword evidence="1" id="KW-1133">Transmembrane helix</keyword>
<proteinExistence type="predicted"/>
<evidence type="ECO:0000256" key="1">
    <source>
        <dbReference type="SAM" id="Phobius"/>
    </source>
</evidence>
<name>A0A7G1NFD9_9ACTN</name>
<accession>A0A7G1NFD9</accession>
<dbReference type="EMBL" id="AP023439">
    <property type="protein sequence ID" value="BCL20922.1"/>
    <property type="molecule type" value="Genomic_DNA"/>
</dbReference>
<reference evidence="2 3" key="1">
    <citation type="journal article" date="2014" name="Int. J. Syst. Evol. Microbiol.">
        <title>Complete genome sequence of Corynebacterium casei LMG S-19264T (=DSM 44701T), isolated from a smear-ripened cheese.</title>
        <authorList>
            <consortium name="US DOE Joint Genome Institute (JGI-PGF)"/>
            <person name="Walter F."/>
            <person name="Albersmeier A."/>
            <person name="Kalinowski J."/>
            <person name="Ruckert C."/>
        </authorList>
    </citation>
    <scope>NUCLEOTIDE SEQUENCE [LARGE SCALE GENOMIC DNA]</scope>
    <source>
        <strain evidence="2 3">JCM 4255</strain>
    </source>
</reference>